<dbReference type="GO" id="GO:0006488">
    <property type="term" value="P:dolichol-linked oligosaccharide biosynthetic process"/>
    <property type="evidence" value="ECO:0007669"/>
    <property type="project" value="TreeGrafter"/>
</dbReference>
<evidence type="ECO:0000256" key="4">
    <source>
        <dbReference type="ARBA" id="ARBA00024804"/>
    </source>
</evidence>
<organism evidence="9 10">
    <name type="scientific">Pseudopithomyces chartarum</name>
    <dbReference type="NCBI Taxonomy" id="1892770"/>
    <lineage>
        <taxon>Eukaryota</taxon>
        <taxon>Fungi</taxon>
        <taxon>Dikarya</taxon>
        <taxon>Ascomycota</taxon>
        <taxon>Pezizomycotina</taxon>
        <taxon>Dothideomycetes</taxon>
        <taxon>Pleosporomycetidae</taxon>
        <taxon>Pleosporales</taxon>
        <taxon>Massarineae</taxon>
        <taxon>Didymosphaeriaceae</taxon>
        <taxon>Pseudopithomyces</taxon>
    </lineage>
</organism>
<evidence type="ECO:0000313" key="9">
    <source>
        <dbReference type="EMBL" id="KAK3210318.1"/>
    </source>
</evidence>
<dbReference type="SUPFAM" id="SSF53756">
    <property type="entry name" value="UDP-Glycosyltransferase/glycogen phosphorylase"/>
    <property type="match status" value="1"/>
</dbReference>
<comment type="caution">
    <text evidence="9">The sequence shown here is derived from an EMBL/GenBank/DDBJ whole genome shotgun (WGS) entry which is preliminary data.</text>
</comment>
<dbReference type="EC" id="2.4.1.141" evidence="2 7"/>
<evidence type="ECO:0000256" key="3">
    <source>
        <dbReference type="ARBA" id="ARBA00017468"/>
    </source>
</evidence>
<dbReference type="GO" id="GO:0043541">
    <property type="term" value="C:UDP-N-acetylglucosamine transferase complex"/>
    <property type="evidence" value="ECO:0007669"/>
    <property type="project" value="TreeGrafter"/>
</dbReference>
<keyword evidence="7" id="KW-0328">Glycosyltransferase</keyword>
<evidence type="ECO:0000256" key="6">
    <source>
        <dbReference type="ARBA" id="ARBA00048184"/>
    </source>
</evidence>
<evidence type="ECO:0000256" key="2">
    <source>
        <dbReference type="ARBA" id="ARBA00012614"/>
    </source>
</evidence>
<reference evidence="9 10" key="1">
    <citation type="submission" date="2021-02" db="EMBL/GenBank/DDBJ databases">
        <title>Genome assembly of Pseudopithomyces chartarum.</title>
        <authorList>
            <person name="Jauregui R."/>
            <person name="Singh J."/>
            <person name="Voisey C."/>
        </authorList>
    </citation>
    <scope>NUCLEOTIDE SEQUENCE [LARGE SCALE GENOMIC DNA]</scope>
    <source>
        <strain evidence="9 10">AGR01</strain>
    </source>
</reference>
<gene>
    <name evidence="7" type="primary">ALG13</name>
    <name evidence="9" type="ORF">GRF29_44g2374615</name>
</gene>
<dbReference type="InterPro" id="IPR007235">
    <property type="entry name" value="Glyco_trans_28_C"/>
</dbReference>
<dbReference type="Gene3D" id="3.40.50.2000">
    <property type="entry name" value="Glycogen Phosphorylase B"/>
    <property type="match status" value="1"/>
</dbReference>
<dbReference type="InterPro" id="IPR052474">
    <property type="entry name" value="UDP-GlcNAc_transferase"/>
</dbReference>
<name>A0AAN6RHF1_9PLEO</name>
<sequence>MATKLCFVTTGATAPFTALIESILSQASLNELIKCKVTHVFIQYGTAKDVYEASAKAARDYLKQDGKEGQLEIDGMDFDSGGLRKQFKLVRETNGLAISHAGSGSILEALRFEVPLIVVPNTALLDNHQAELAIAMDHHNYLIHGNIK</sequence>
<accession>A0AAN6RHF1</accession>
<evidence type="ECO:0000256" key="1">
    <source>
        <dbReference type="ARBA" id="ARBA00011198"/>
    </source>
</evidence>
<keyword evidence="7" id="KW-0256">Endoplasmic reticulum</keyword>
<evidence type="ECO:0000256" key="5">
    <source>
        <dbReference type="ARBA" id="ARBA00032061"/>
    </source>
</evidence>
<dbReference type="PANTHER" id="PTHR47043">
    <property type="entry name" value="UDP-N-ACETYLGLUCOSAMINE TRANSFERASE SUBUNIT ALG13"/>
    <property type="match status" value="1"/>
</dbReference>
<dbReference type="Pfam" id="PF04101">
    <property type="entry name" value="Glyco_tran_28_C"/>
    <property type="match status" value="1"/>
</dbReference>
<evidence type="ECO:0000256" key="7">
    <source>
        <dbReference type="RuleBase" id="RU362128"/>
    </source>
</evidence>
<protein>
    <recommendedName>
        <fullName evidence="3 7">UDP-N-acetylglucosamine transferase subunit ALG13</fullName>
        <ecNumber evidence="2 7">2.4.1.141</ecNumber>
    </recommendedName>
    <alternativeName>
        <fullName evidence="5 7">Asparagine-linked glycosylation protein 13</fullName>
    </alternativeName>
</protein>
<dbReference type="GO" id="GO:0004577">
    <property type="term" value="F:N-acetylglucosaminyldiphosphodolichol N-acetylglucosaminyltransferase activity"/>
    <property type="evidence" value="ECO:0007669"/>
    <property type="project" value="UniProtKB-EC"/>
</dbReference>
<proteinExistence type="inferred from homology"/>
<comment type="subcellular location">
    <subcellularLocation>
        <location evidence="7">Endoplasmic reticulum</location>
    </subcellularLocation>
</comment>
<evidence type="ECO:0000259" key="8">
    <source>
        <dbReference type="Pfam" id="PF04101"/>
    </source>
</evidence>
<comment type="subunit">
    <text evidence="1 7">Heterodimer with ALG14 to form a functional enzyme.</text>
</comment>
<evidence type="ECO:0000313" key="10">
    <source>
        <dbReference type="Proteomes" id="UP001280581"/>
    </source>
</evidence>
<dbReference type="AlphaFoldDB" id="A0AAN6RHF1"/>
<keyword evidence="10" id="KW-1185">Reference proteome</keyword>
<dbReference type="PANTHER" id="PTHR47043:SF1">
    <property type="entry name" value="UDP-N-ACETYLGLUCOSAMINE TRANSFERASE SUBUNIT ALG13"/>
    <property type="match status" value="1"/>
</dbReference>
<feature type="domain" description="Glycosyl transferase family 28 C-terminal" evidence="8">
    <location>
        <begin position="6"/>
        <end position="133"/>
    </location>
</feature>
<comment type="catalytic activity">
    <reaction evidence="6">
        <text>an N-acetyl-alpha-D-glucosaminyl-diphospho-di-trans,poly-cis-dolichol + UDP-N-acetyl-alpha-D-glucosamine = an N,N'-diacetylchitobiosyl-diphospho-di-trans,poly-cis-dolichol + UDP + H(+)</text>
        <dbReference type="Rhea" id="RHEA:23380"/>
        <dbReference type="Rhea" id="RHEA-COMP:19507"/>
        <dbReference type="Rhea" id="RHEA-COMP:19510"/>
        <dbReference type="ChEBI" id="CHEBI:15378"/>
        <dbReference type="ChEBI" id="CHEBI:57269"/>
        <dbReference type="ChEBI" id="CHEBI:57705"/>
        <dbReference type="ChEBI" id="CHEBI:58223"/>
        <dbReference type="ChEBI" id="CHEBI:58427"/>
        <dbReference type="EC" id="2.4.1.141"/>
    </reaction>
</comment>
<keyword evidence="7" id="KW-0808">Transferase</keyword>
<comment type="function">
    <text evidence="4 7">Involved in protein N-glycosylation. Essential for the second step of the dolichol-linked oligosaccharide pathway.</text>
</comment>
<dbReference type="Proteomes" id="UP001280581">
    <property type="component" value="Unassembled WGS sequence"/>
</dbReference>
<dbReference type="EMBL" id="WVTA01000005">
    <property type="protein sequence ID" value="KAK3210318.1"/>
    <property type="molecule type" value="Genomic_DNA"/>
</dbReference>
<comment type="similarity">
    <text evidence="7">Belongs to the glycosyltransferase 28 family.</text>
</comment>